<sequence>MESLKILLEQVEETYSENDVTSLCLCMLELAGKTFTNGYKITTQAVSLDLIPDISIRILFNNNPLIVIECKGGNGHASNHYNKSLKQIKNYIEILQYPYGFLVFPNRSIFLTKGNREANIKAEWENNTLDNTKDIIDTIKDL</sequence>
<dbReference type="Proteomes" id="UP000070444">
    <property type="component" value="Unassembled WGS sequence"/>
</dbReference>
<reference evidence="1 2" key="1">
    <citation type="journal article" date="2015" name="Genome Biol. Evol.">
        <title>Phylogenomic analyses indicate that early fungi evolved digesting cell walls of algal ancestors of land plants.</title>
        <authorList>
            <person name="Chang Y."/>
            <person name="Wang S."/>
            <person name="Sekimoto S."/>
            <person name="Aerts A.L."/>
            <person name="Choi C."/>
            <person name="Clum A."/>
            <person name="LaButti K.M."/>
            <person name="Lindquist E.A."/>
            <person name="Yee Ngan C."/>
            <person name="Ohm R.A."/>
            <person name="Salamov A.A."/>
            <person name="Grigoriev I.V."/>
            <person name="Spatafora J.W."/>
            <person name="Berbee M.L."/>
        </authorList>
    </citation>
    <scope>NUCLEOTIDE SEQUENCE [LARGE SCALE GENOMIC DNA]</scope>
    <source>
        <strain evidence="1 2">NRRL 28638</strain>
    </source>
</reference>
<proteinExistence type="predicted"/>
<organism evidence="1 2">
    <name type="scientific">Conidiobolus coronatus (strain ATCC 28846 / CBS 209.66 / NRRL 28638)</name>
    <name type="common">Delacroixia coronata</name>
    <dbReference type="NCBI Taxonomy" id="796925"/>
    <lineage>
        <taxon>Eukaryota</taxon>
        <taxon>Fungi</taxon>
        <taxon>Fungi incertae sedis</taxon>
        <taxon>Zoopagomycota</taxon>
        <taxon>Entomophthoromycotina</taxon>
        <taxon>Entomophthoromycetes</taxon>
        <taxon>Entomophthorales</taxon>
        <taxon>Ancylistaceae</taxon>
        <taxon>Conidiobolus</taxon>
    </lineage>
</organism>
<gene>
    <name evidence="1" type="ORF">CONCODRAFT_10020</name>
</gene>
<evidence type="ECO:0008006" key="3">
    <source>
        <dbReference type="Google" id="ProtNLM"/>
    </source>
</evidence>
<evidence type="ECO:0000313" key="2">
    <source>
        <dbReference type="Proteomes" id="UP000070444"/>
    </source>
</evidence>
<name>A0A137NYT6_CONC2</name>
<evidence type="ECO:0000313" key="1">
    <source>
        <dbReference type="EMBL" id="KXN67838.1"/>
    </source>
</evidence>
<dbReference type="AlphaFoldDB" id="A0A137NYT6"/>
<keyword evidence="2" id="KW-1185">Reference proteome</keyword>
<dbReference type="EMBL" id="KQ964610">
    <property type="protein sequence ID" value="KXN67838.1"/>
    <property type="molecule type" value="Genomic_DNA"/>
</dbReference>
<protein>
    <recommendedName>
        <fullName evidence="3">Type I restriction enzyme R protein N-terminal domain-containing protein</fullName>
    </recommendedName>
</protein>
<accession>A0A137NYT6</accession>